<dbReference type="GO" id="GO:0016757">
    <property type="term" value="F:glycosyltransferase activity"/>
    <property type="evidence" value="ECO:0007669"/>
    <property type="project" value="InterPro"/>
</dbReference>
<keyword evidence="2" id="KW-1133">Transmembrane helix</keyword>
<keyword evidence="2" id="KW-0812">Transmembrane</keyword>
<organism evidence="4 5">
    <name type="scientific">Physocladia obscura</name>
    <dbReference type="NCBI Taxonomy" id="109957"/>
    <lineage>
        <taxon>Eukaryota</taxon>
        <taxon>Fungi</taxon>
        <taxon>Fungi incertae sedis</taxon>
        <taxon>Chytridiomycota</taxon>
        <taxon>Chytridiomycota incertae sedis</taxon>
        <taxon>Chytridiomycetes</taxon>
        <taxon>Chytridiales</taxon>
        <taxon>Chytriomycetaceae</taxon>
        <taxon>Physocladia</taxon>
    </lineage>
</organism>
<feature type="non-terminal residue" evidence="4">
    <location>
        <position position="1"/>
    </location>
</feature>
<evidence type="ECO:0000313" key="4">
    <source>
        <dbReference type="EMBL" id="KAJ3095482.1"/>
    </source>
</evidence>
<keyword evidence="5" id="KW-1185">Reference proteome</keyword>
<keyword evidence="2" id="KW-0472">Membrane</keyword>
<protein>
    <recommendedName>
        <fullName evidence="3">Glycosyltransferase 61 catalytic domain-containing protein</fullName>
    </recommendedName>
</protein>
<name>A0AAD5SR81_9FUNG</name>
<feature type="compositionally biased region" description="Low complexity" evidence="1">
    <location>
        <begin position="80"/>
        <end position="94"/>
    </location>
</feature>
<sequence>MAAEDGNDDKRHVSISIGAIGIKSIPTNAAIMTAEGNAIIGRIVRFNRRHRRTVFVVAMLVTAVPWTLLLLLRSTHSATVSDNSESNENSVLNSGIPGQTNPEPLHDSKYVKPSKSTFSREHGSLVDPPSSAAKIAAAKLTQMQKLPPTASPRDYITRHKAIMPASFCDPFSNANFLTTLDALPNLVCANSSQLKDKINPDIFSSHLEAASNYSYASLHSIFRGENDYKKKIFPHINSIRTYFTNHQSTLPKTLKLTSPLVSPKLNQSSPIVFSPSNEPISSNVNPTSVSCGVIDDNIPQRYCDTHNIAIRLNAIPKVDKKSGLKLLPEFEQALEGMCYLDENSWFGQGMGEGAAGWMYEGLNILNSEANLEIKCDLWLDTPVFMISRWDTTNPYQFHQDAMNTFIVYSLLGLSPSQIQPIILDARHADGPYTAAWSHIFSSSHHLIDIRQLSTSAASYIPSSKSQTEKPTLCMRRAIWGIHGGISPMARGGRKRAGCTSSPLFSAFSEFMLDRVLESAAQESNKPLIESNIAKTAQPLSLSSSLLPAWLPLPIKSTRYGLLFETTVRNFYASGRTTEAEKLAKNTIVVTYAMRRAATVHGSTEPGASFGMQFHGVDGITAVEPVKEYIDGTEPALKRIVANENDLINSVYRTTEKWKHALSGKIRKVEFRAIDFAQLSFDDQIAAAHTTDLWIGPHGAAFAHLLYLRRMPFAAVLELKPPERGSSNMQFHNLAMKMNNMFSFVNIGNFVSTFQMQNVEHEVEYLLENLYDSRQTL</sequence>
<dbReference type="Proteomes" id="UP001211907">
    <property type="component" value="Unassembled WGS sequence"/>
</dbReference>
<comment type="caution">
    <text evidence="4">The sequence shown here is derived from an EMBL/GenBank/DDBJ whole genome shotgun (WGS) entry which is preliminary data.</text>
</comment>
<feature type="region of interest" description="Disordered" evidence="1">
    <location>
        <begin position="79"/>
        <end position="107"/>
    </location>
</feature>
<feature type="transmembrane region" description="Helical" evidence="2">
    <location>
        <begin position="53"/>
        <end position="72"/>
    </location>
</feature>
<evidence type="ECO:0000313" key="5">
    <source>
        <dbReference type="Proteomes" id="UP001211907"/>
    </source>
</evidence>
<feature type="domain" description="Glycosyltransferase 61 catalytic" evidence="3">
    <location>
        <begin position="633"/>
        <end position="708"/>
    </location>
</feature>
<dbReference type="InterPro" id="IPR049625">
    <property type="entry name" value="Glyco_transf_61_cat"/>
</dbReference>
<dbReference type="Pfam" id="PF04577">
    <property type="entry name" value="Glyco_transf_61"/>
    <property type="match status" value="1"/>
</dbReference>
<gene>
    <name evidence="4" type="ORF">HK100_005826</name>
</gene>
<accession>A0AAD5SR81</accession>
<dbReference type="EMBL" id="JADGJH010002700">
    <property type="protein sequence ID" value="KAJ3095482.1"/>
    <property type="molecule type" value="Genomic_DNA"/>
</dbReference>
<reference evidence="4" key="1">
    <citation type="submission" date="2020-05" db="EMBL/GenBank/DDBJ databases">
        <title>Phylogenomic resolution of chytrid fungi.</title>
        <authorList>
            <person name="Stajich J.E."/>
            <person name="Amses K."/>
            <person name="Simmons R."/>
            <person name="Seto K."/>
            <person name="Myers J."/>
            <person name="Bonds A."/>
            <person name="Quandt C.A."/>
            <person name="Barry K."/>
            <person name="Liu P."/>
            <person name="Grigoriev I."/>
            <person name="Longcore J.E."/>
            <person name="James T.Y."/>
        </authorList>
    </citation>
    <scope>NUCLEOTIDE SEQUENCE</scope>
    <source>
        <strain evidence="4">JEL0513</strain>
    </source>
</reference>
<proteinExistence type="predicted"/>
<evidence type="ECO:0000256" key="2">
    <source>
        <dbReference type="SAM" id="Phobius"/>
    </source>
</evidence>
<evidence type="ECO:0000256" key="1">
    <source>
        <dbReference type="SAM" id="MobiDB-lite"/>
    </source>
</evidence>
<evidence type="ECO:0000259" key="3">
    <source>
        <dbReference type="Pfam" id="PF04577"/>
    </source>
</evidence>
<dbReference type="AlphaFoldDB" id="A0AAD5SR81"/>